<feature type="domain" description="HTH hxlR-type" evidence="5">
    <location>
        <begin position="15"/>
        <end position="112"/>
    </location>
</feature>
<evidence type="ECO:0000313" key="6">
    <source>
        <dbReference type="EMBL" id="OJZ68791.1"/>
    </source>
</evidence>
<keyword evidence="1" id="KW-0805">Transcription regulation</keyword>
<keyword evidence="3" id="KW-0804">Transcription</keyword>
<feature type="compositionally biased region" description="Low complexity" evidence="4">
    <location>
        <begin position="184"/>
        <end position="196"/>
    </location>
</feature>
<dbReference type="GO" id="GO:0003677">
    <property type="term" value="F:DNA binding"/>
    <property type="evidence" value="ECO:0007669"/>
    <property type="project" value="UniProtKB-KW"/>
</dbReference>
<comment type="caution">
    <text evidence="6">The sequence shown here is derived from an EMBL/GenBank/DDBJ whole genome shotgun (WGS) entry which is preliminary data.</text>
</comment>
<keyword evidence="7" id="KW-1185">Reference proteome</keyword>
<dbReference type="AlphaFoldDB" id="A0A1Q4HN29"/>
<evidence type="ECO:0000259" key="5">
    <source>
        <dbReference type="PROSITE" id="PS51118"/>
    </source>
</evidence>
<dbReference type="Gene3D" id="1.10.10.10">
    <property type="entry name" value="Winged helix-like DNA-binding domain superfamily/Winged helix DNA-binding domain"/>
    <property type="match status" value="1"/>
</dbReference>
<dbReference type="InterPro" id="IPR002577">
    <property type="entry name" value="HTH_HxlR"/>
</dbReference>
<dbReference type="InterPro" id="IPR036388">
    <property type="entry name" value="WH-like_DNA-bd_sf"/>
</dbReference>
<dbReference type="PANTHER" id="PTHR33204:SF18">
    <property type="entry name" value="TRANSCRIPTIONAL REGULATORY PROTEIN"/>
    <property type="match status" value="1"/>
</dbReference>
<dbReference type="PROSITE" id="PS51118">
    <property type="entry name" value="HTH_HXLR"/>
    <property type="match status" value="1"/>
</dbReference>
<accession>A0A1Q4HN29</accession>
<gene>
    <name evidence="6" type="ORF">BRW65_25300</name>
</gene>
<dbReference type="Pfam" id="PF01638">
    <property type="entry name" value="HxlR"/>
    <property type="match status" value="1"/>
</dbReference>
<dbReference type="OrthoDB" id="5183359at2"/>
<keyword evidence="2" id="KW-0238">DNA-binding</keyword>
<evidence type="ECO:0000313" key="7">
    <source>
        <dbReference type="Proteomes" id="UP000186438"/>
    </source>
</evidence>
<dbReference type="EMBL" id="MPNT01000034">
    <property type="protein sequence ID" value="OJZ68791.1"/>
    <property type="molecule type" value="Genomic_DNA"/>
</dbReference>
<organism evidence="6 7">
    <name type="scientific">Mycobacterium paraffinicum</name>
    <dbReference type="NCBI Taxonomy" id="53378"/>
    <lineage>
        <taxon>Bacteria</taxon>
        <taxon>Bacillati</taxon>
        <taxon>Actinomycetota</taxon>
        <taxon>Actinomycetes</taxon>
        <taxon>Mycobacteriales</taxon>
        <taxon>Mycobacteriaceae</taxon>
        <taxon>Mycobacterium</taxon>
    </lineage>
</organism>
<sequence>MGVARWSEAAADTLCPVARSTAIVGDRWTMLIVRELFAGCSRFDEMQAQTGATAQMLSARLKRLQADGMVERRTYSRRPTRYEYVLTPMGRDFFPVILAYRAWAETWCKSESEPLAIRTTHRACGTEVGLDGVCPTCDERVPISDLDAEPGPEYAAERQQRREAYRARSQRPPGRRSTSAVNKRAASTTRAANRTR</sequence>
<dbReference type="Proteomes" id="UP000186438">
    <property type="component" value="Unassembled WGS sequence"/>
</dbReference>
<feature type="region of interest" description="Disordered" evidence="4">
    <location>
        <begin position="142"/>
        <end position="196"/>
    </location>
</feature>
<reference evidence="6 7" key="1">
    <citation type="submission" date="2016-11" db="EMBL/GenBank/DDBJ databases">
        <title>Genome sequences of unsequenced Mycobacteria.</title>
        <authorList>
            <person name="Greninger A.L."/>
            <person name="Fang F."/>
            <person name="Jerome K.R."/>
        </authorList>
    </citation>
    <scope>NUCLEOTIDE SEQUENCE [LARGE SCALE GENOMIC DNA]</scope>
    <source>
        <strain evidence="6 7">M11</strain>
    </source>
</reference>
<evidence type="ECO:0000256" key="4">
    <source>
        <dbReference type="SAM" id="MobiDB-lite"/>
    </source>
</evidence>
<proteinExistence type="predicted"/>
<dbReference type="InterPro" id="IPR036390">
    <property type="entry name" value="WH_DNA-bd_sf"/>
</dbReference>
<protein>
    <recommendedName>
        <fullName evidence="5">HTH hxlR-type domain-containing protein</fullName>
    </recommendedName>
</protein>
<name>A0A1Q4HN29_9MYCO</name>
<feature type="compositionally biased region" description="Basic and acidic residues" evidence="4">
    <location>
        <begin position="155"/>
        <end position="166"/>
    </location>
</feature>
<dbReference type="STRING" id="53378.BRW65_25300"/>
<evidence type="ECO:0000256" key="3">
    <source>
        <dbReference type="ARBA" id="ARBA00023163"/>
    </source>
</evidence>
<evidence type="ECO:0000256" key="1">
    <source>
        <dbReference type="ARBA" id="ARBA00023015"/>
    </source>
</evidence>
<dbReference type="PANTHER" id="PTHR33204">
    <property type="entry name" value="TRANSCRIPTIONAL REGULATOR, MARR FAMILY"/>
    <property type="match status" value="1"/>
</dbReference>
<dbReference type="SUPFAM" id="SSF46785">
    <property type="entry name" value="Winged helix' DNA-binding domain"/>
    <property type="match status" value="1"/>
</dbReference>
<evidence type="ECO:0000256" key="2">
    <source>
        <dbReference type="ARBA" id="ARBA00023125"/>
    </source>
</evidence>